<keyword evidence="13" id="KW-1185">Reference proteome</keyword>
<comment type="caution">
    <text evidence="12">The sequence shown here is derived from an EMBL/GenBank/DDBJ whole genome shotgun (WGS) entry which is preliminary data.</text>
</comment>
<name>A0ABX2SY72_9BACL</name>
<organism evidence="12 13">
    <name type="scientific">Gemelliphila palaticanis</name>
    <dbReference type="NCBI Taxonomy" id="81950"/>
    <lineage>
        <taxon>Bacteria</taxon>
        <taxon>Bacillati</taxon>
        <taxon>Bacillota</taxon>
        <taxon>Bacilli</taxon>
        <taxon>Bacillales</taxon>
        <taxon>Gemellaceae</taxon>
        <taxon>Gemelliphila</taxon>
    </lineage>
</organism>
<feature type="binding site" evidence="10">
    <location>
        <position position="193"/>
    </location>
    <ligand>
        <name>[4Fe-4S] cluster</name>
        <dbReference type="ChEBI" id="CHEBI:49883"/>
    </ligand>
</feature>
<dbReference type="Gene3D" id="1.10.340.30">
    <property type="entry name" value="Hypothetical protein, domain 2"/>
    <property type="match status" value="1"/>
</dbReference>
<dbReference type="SMART" id="SM00478">
    <property type="entry name" value="ENDO3c"/>
    <property type="match status" value="1"/>
</dbReference>
<dbReference type="NCBIfam" id="TIGR01083">
    <property type="entry name" value="nth"/>
    <property type="match status" value="1"/>
</dbReference>
<dbReference type="HAMAP" id="MF_00942">
    <property type="entry name" value="Nth"/>
    <property type="match status" value="1"/>
</dbReference>
<keyword evidence="4 10" id="KW-0227">DNA damage</keyword>
<evidence type="ECO:0000256" key="3">
    <source>
        <dbReference type="ARBA" id="ARBA00022723"/>
    </source>
</evidence>
<keyword evidence="9 10" id="KW-0326">Glycosidase</keyword>
<dbReference type="InterPro" id="IPR011257">
    <property type="entry name" value="DNA_glycosylase"/>
</dbReference>
<dbReference type="InterPro" id="IPR000445">
    <property type="entry name" value="HhH_motif"/>
</dbReference>
<evidence type="ECO:0000256" key="4">
    <source>
        <dbReference type="ARBA" id="ARBA00022763"/>
    </source>
</evidence>
<comment type="function">
    <text evidence="10">DNA repair enzyme that has both DNA N-glycosylase activity and AP-lyase activity. The DNA N-glycosylase activity releases various damaged pyrimidines from DNA by cleaving the N-glycosidic bond, leaving an AP (apurinic/apyrimidinic) site. The AP-lyase activity cleaves the phosphodiester bond 3' to the AP site by a beta-elimination, leaving a 3'-terminal unsaturated sugar and a product with a terminal 5'-phosphate.</text>
</comment>
<proteinExistence type="inferred from homology"/>
<reference evidence="12 13" key="1">
    <citation type="submission" date="2020-07" db="EMBL/GenBank/DDBJ databases">
        <title>MOT database genomes.</title>
        <authorList>
            <person name="Joseph S."/>
            <person name="Aduse-Opoku J."/>
            <person name="Hashim A."/>
            <person name="Wade W."/>
            <person name="Curtis M."/>
        </authorList>
    </citation>
    <scope>NUCLEOTIDE SEQUENCE [LARGE SCALE GENOMIC DNA]</scope>
    <source>
        <strain evidence="12 13">CIP 106318</strain>
    </source>
</reference>
<dbReference type="Pfam" id="PF00633">
    <property type="entry name" value="HHH"/>
    <property type="match status" value="1"/>
</dbReference>
<evidence type="ECO:0000313" key="12">
    <source>
        <dbReference type="EMBL" id="NYS47252.1"/>
    </source>
</evidence>
<evidence type="ECO:0000256" key="2">
    <source>
        <dbReference type="ARBA" id="ARBA00022485"/>
    </source>
</evidence>
<evidence type="ECO:0000256" key="7">
    <source>
        <dbReference type="ARBA" id="ARBA00023014"/>
    </source>
</evidence>
<keyword evidence="10" id="KW-0238">DNA-binding</keyword>
<accession>A0ABX2SY72</accession>
<keyword evidence="7 10" id="KW-0411">Iron-sulfur</keyword>
<feature type="binding site" evidence="10">
    <location>
        <position position="200"/>
    </location>
    <ligand>
        <name>[4Fe-4S] cluster</name>
        <dbReference type="ChEBI" id="CHEBI:49883"/>
    </ligand>
</feature>
<keyword evidence="8 10" id="KW-0234">DNA repair</keyword>
<gene>
    <name evidence="10 12" type="primary">nth</name>
    <name evidence="12" type="ORF">HZY85_03460</name>
</gene>
<evidence type="ECO:0000256" key="9">
    <source>
        <dbReference type="ARBA" id="ARBA00023295"/>
    </source>
</evidence>
<comment type="catalytic activity">
    <reaction evidence="10">
        <text>2'-deoxyribonucleotide-(2'-deoxyribose 5'-phosphate)-2'-deoxyribonucleotide-DNA = a 3'-end 2'-deoxyribonucleotide-(2,3-dehydro-2,3-deoxyribose 5'-phosphate)-DNA + a 5'-end 5'-phospho-2'-deoxyribonucleoside-DNA + H(+)</text>
        <dbReference type="Rhea" id="RHEA:66592"/>
        <dbReference type="Rhea" id="RHEA-COMP:13180"/>
        <dbReference type="Rhea" id="RHEA-COMP:16897"/>
        <dbReference type="Rhea" id="RHEA-COMP:17067"/>
        <dbReference type="ChEBI" id="CHEBI:15378"/>
        <dbReference type="ChEBI" id="CHEBI:136412"/>
        <dbReference type="ChEBI" id="CHEBI:157695"/>
        <dbReference type="ChEBI" id="CHEBI:167181"/>
        <dbReference type="EC" id="4.2.99.18"/>
    </reaction>
</comment>
<evidence type="ECO:0000256" key="8">
    <source>
        <dbReference type="ARBA" id="ARBA00023204"/>
    </source>
</evidence>
<dbReference type="EMBL" id="JACBYF010000004">
    <property type="protein sequence ID" value="NYS47252.1"/>
    <property type="molecule type" value="Genomic_DNA"/>
</dbReference>
<dbReference type="CDD" id="cd00056">
    <property type="entry name" value="ENDO3c"/>
    <property type="match status" value="1"/>
</dbReference>
<sequence length="217" mass="24684">MTGSITKKEKIALISNYLDLQFPNVGCELNFSNNLELLTSVLLSAQCKDEYVNRATISLFDRYKTIDDYADADVSEIESYIKTLGLYKAKSKNIKAMAEMLRDNYNYEIPSNREDLVKLPGVGRKTANVVMSVGFDIPAIAVDTHVERISKRLGLAKEKDSVLVVEEKLMKAFPKKDWGKIHHQLIHFGRYKCKAKKPECFNCELKNICSYKDKTGE</sequence>
<keyword evidence="12" id="KW-0255">Endonuclease</keyword>
<feature type="domain" description="HhH-GPD" evidence="11">
    <location>
        <begin position="43"/>
        <end position="191"/>
    </location>
</feature>
<keyword evidence="6 10" id="KW-0408">Iron</keyword>
<evidence type="ECO:0000256" key="6">
    <source>
        <dbReference type="ARBA" id="ARBA00023004"/>
    </source>
</evidence>
<comment type="cofactor">
    <cofactor evidence="10">
        <name>[4Fe-4S] cluster</name>
        <dbReference type="ChEBI" id="CHEBI:49883"/>
    </cofactor>
    <text evidence="10">Binds 1 [4Fe-4S] cluster.</text>
</comment>
<keyword evidence="12" id="KW-0540">Nuclease</keyword>
<dbReference type="Proteomes" id="UP000531840">
    <property type="component" value="Unassembled WGS sequence"/>
</dbReference>
<comment type="similarity">
    <text evidence="1 10">Belongs to the Nth/MutY family.</text>
</comment>
<dbReference type="GO" id="GO:0004519">
    <property type="term" value="F:endonuclease activity"/>
    <property type="evidence" value="ECO:0007669"/>
    <property type="project" value="UniProtKB-KW"/>
</dbReference>
<keyword evidence="2 10" id="KW-0004">4Fe-4S</keyword>
<evidence type="ECO:0000256" key="5">
    <source>
        <dbReference type="ARBA" id="ARBA00022801"/>
    </source>
</evidence>
<dbReference type="InterPro" id="IPR023170">
    <property type="entry name" value="HhH_base_excis_C"/>
</dbReference>
<dbReference type="SUPFAM" id="SSF48150">
    <property type="entry name" value="DNA-glycosylase"/>
    <property type="match status" value="1"/>
</dbReference>
<protein>
    <recommendedName>
        <fullName evidence="10">Endonuclease III</fullName>
        <ecNumber evidence="10">4.2.99.18</ecNumber>
    </recommendedName>
    <alternativeName>
        <fullName evidence="10">DNA-(apurinic or apyrimidinic site) lyase</fullName>
    </alternativeName>
</protein>
<feature type="binding site" evidence="10">
    <location>
        <position position="203"/>
    </location>
    <ligand>
        <name>[4Fe-4S] cluster</name>
        <dbReference type="ChEBI" id="CHEBI:49883"/>
    </ligand>
</feature>
<dbReference type="Gene3D" id="1.10.1670.10">
    <property type="entry name" value="Helix-hairpin-Helix base-excision DNA repair enzymes (C-terminal)"/>
    <property type="match status" value="1"/>
</dbReference>
<keyword evidence="3 10" id="KW-0479">Metal-binding</keyword>
<evidence type="ECO:0000313" key="13">
    <source>
        <dbReference type="Proteomes" id="UP000531840"/>
    </source>
</evidence>
<keyword evidence="10" id="KW-0456">Lyase</keyword>
<dbReference type="PIRSF" id="PIRSF001435">
    <property type="entry name" value="Nth"/>
    <property type="match status" value="1"/>
</dbReference>
<feature type="binding site" evidence="10">
    <location>
        <position position="209"/>
    </location>
    <ligand>
        <name>[4Fe-4S] cluster</name>
        <dbReference type="ChEBI" id="CHEBI:49883"/>
    </ligand>
</feature>
<evidence type="ECO:0000259" key="11">
    <source>
        <dbReference type="SMART" id="SM00478"/>
    </source>
</evidence>
<dbReference type="InterPro" id="IPR003265">
    <property type="entry name" value="HhH-GPD_domain"/>
</dbReference>
<evidence type="ECO:0000256" key="1">
    <source>
        <dbReference type="ARBA" id="ARBA00008343"/>
    </source>
</evidence>
<dbReference type="InterPro" id="IPR005759">
    <property type="entry name" value="Nth"/>
</dbReference>
<dbReference type="PANTHER" id="PTHR10359">
    <property type="entry name" value="A/G-SPECIFIC ADENINE GLYCOSYLASE/ENDONUCLEASE III"/>
    <property type="match status" value="1"/>
</dbReference>
<keyword evidence="5 10" id="KW-0378">Hydrolase</keyword>
<dbReference type="Pfam" id="PF00730">
    <property type="entry name" value="HhH-GPD"/>
    <property type="match status" value="1"/>
</dbReference>
<evidence type="ECO:0000256" key="10">
    <source>
        <dbReference type="HAMAP-Rule" id="MF_00942"/>
    </source>
</evidence>
<dbReference type="PANTHER" id="PTHR10359:SF18">
    <property type="entry name" value="ENDONUCLEASE III"/>
    <property type="match status" value="1"/>
</dbReference>
<dbReference type="RefSeq" id="WP_179940906.1">
    <property type="nucleotide sequence ID" value="NZ_JACBYF010000004.1"/>
</dbReference>
<dbReference type="EC" id="4.2.99.18" evidence="10"/>